<dbReference type="PANTHER" id="PTHR11877:SF46">
    <property type="entry name" value="TYPE III POLYKETIDE SYNTHASE A"/>
    <property type="match status" value="1"/>
</dbReference>
<dbReference type="AlphaFoldDB" id="A0A8S1J798"/>
<dbReference type="InterPro" id="IPR012328">
    <property type="entry name" value="Chalcone/stilbene_synt_C"/>
</dbReference>
<dbReference type="GO" id="GO:0016747">
    <property type="term" value="F:acyltransferase activity, transferring groups other than amino-acyl groups"/>
    <property type="evidence" value="ECO:0007669"/>
    <property type="project" value="InterPro"/>
</dbReference>
<evidence type="ECO:0000313" key="5">
    <source>
        <dbReference type="Proteomes" id="UP000708148"/>
    </source>
</evidence>
<evidence type="ECO:0000256" key="1">
    <source>
        <dbReference type="ARBA" id="ARBA00005531"/>
    </source>
</evidence>
<organism evidence="4 5">
    <name type="scientific">Ostreobium quekettii</name>
    <dbReference type="NCBI Taxonomy" id="121088"/>
    <lineage>
        <taxon>Eukaryota</taxon>
        <taxon>Viridiplantae</taxon>
        <taxon>Chlorophyta</taxon>
        <taxon>core chlorophytes</taxon>
        <taxon>Ulvophyceae</taxon>
        <taxon>TCBD clade</taxon>
        <taxon>Bryopsidales</taxon>
        <taxon>Ostreobineae</taxon>
        <taxon>Ostreobiaceae</taxon>
        <taxon>Ostreobium</taxon>
    </lineage>
</organism>
<evidence type="ECO:0000313" key="4">
    <source>
        <dbReference type="EMBL" id="CAD7703100.1"/>
    </source>
</evidence>
<comment type="similarity">
    <text evidence="1">Belongs to the thiolase-like superfamily. Chalcone/stilbene synthases family.</text>
</comment>
<dbReference type="Proteomes" id="UP000708148">
    <property type="component" value="Unassembled WGS sequence"/>
</dbReference>
<comment type="caution">
    <text evidence="4">The sequence shown here is derived from an EMBL/GenBank/DDBJ whole genome shotgun (WGS) entry which is preliminary data.</text>
</comment>
<dbReference type="PANTHER" id="PTHR11877">
    <property type="entry name" value="HYDROXYMETHYLGLUTARYL-COA SYNTHASE"/>
    <property type="match status" value="1"/>
</dbReference>
<dbReference type="OrthoDB" id="1617579at2759"/>
<keyword evidence="5" id="KW-1185">Reference proteome</keyword>
<accession>A0A8S1J798</accession>
<dbReference type="GO" id="GO:0030639">
    <property type="term" value="P:polyketide biosynthetic process"/>
    <property type="evidence" value="ECO:0007669"/>
    <property type="project" value="TreeGrafter"/>
</dbReference>
<reference evidence="4" key="1">
    <citation type="submission" date="2020-12" db="EMBL/GenBank/DDBJ databases">
        <authorList>
            <person name="Iha C."/>
        </authorList>
    </citation>
    <scope>NUCLEOTIDE SEQUENCE</scope>
</reference>
<protein>
    <recommendedName>
        <fullName evidence="3">Chalcone/stilbene synthase C-terminal domain-containing protein</fullName>
    </recommendedName>
</protein>
<dbReference type="InterPro" id="IPR016039">
    <property type="entry name" value="Thiolase-like"/>
</dbReference>
<dbReference type="EMBL" id="CAJHUC010002064">
    <property type="protein sequence ID" value="CAD7703100.1"/>
    <property type="molecule type" value="Genomic_DNA"/>
</dbReference>
<proteinExistence type="inferred from homology"/>
<dbReference type="InterPro" id="IPR011141">
    <property type="entry name" value="Polyketide_synthase_type-III"/>
</dbReference>
<dbReference type="Pfam" id="PF02797">
    <property type="entry name" value="Chal_sti_synt_C"/>
    <property type="match status" value="1"/>
</dbReference>
<evidence type="ECO:0000259" key="3">
    <source>
        <dbReference type="Pfam" id="PF02797"/>
    </source>
</evidence>
<feature type="domain" description="Chalcone/stilbene synthase C-terminal" evidence="3">
    <location>
        <begin position="3"/>
        <end position="108"/>
    </location>
</feature>
<keyword evidence="2" id="KW-0808">Transferase</keyword>
<evidence type="ECO:0000256" key="2">
    <source>
        <dbReference type="ARBA" id="ARBA00022679"/>
    </source>
</evidence>
<sequence length="117" mass="12940">MRQVVAQALEHSGFRKGDVLFWAIHPGGRRILEAVEHGLGIDRSKTTWSWEVLQENGNMLGPSVFFVLKKMLGAMKPDGQFGTPEGKLGVALSFAPGVRAEGFVFRVMPKRCELKSN</sequence>
<dbReference type="SUPFAM" id="SSF53901">
    <property type="entry name" value="Thiolase-like"/>
    <property type="match status" value="1"/>
</dbReference>
<dbReference type="Gene3D" id="3.40.47.10">
    <property type="match status" value="1"/>
</dbReference>
<gene>
    <name evidence="4" type="ORF">OSTQU699_LOCUS8457</name>
</gene>
<name>A0A8S1J798_9CHLO</name>